<keyword evidence="7" id="KW-1185">Reference proteome</keyword>
<dbReference type="Gene3D" id="1.10.10.1940">
    <property type="match status" value="1"/>
</dbReference>
<evidence type="ECO:0000313" key="7">
    <source>
        <dbReference type="Proteomes" id="UP001159428"/>
    </source>
</evidence>
<protein>
    <recommendedName>
        <fullName evidence="5">ShKT domain-containing protein</fullName>
    </recommendedName>
</protein>
<sequence>MEEANGSWFPRERQHSNPFHFTSGHEATQRTNNATNIYNASPFPEKEPRFSPKPGKRARKLSLFSFHFNSKSNSEEKGRLRRSSQPVFNQTSPQTLPPDPSDVWLTSLTNSRPGSQNSLDSSPCSSRKDSAVLGPVEKENIAIQDIIQETLKLQFDCVTEYNRDECDRLGKNVCQLVKRRVEAMKEATKTRCKIVSVVYVGAVRDFGMEVACQALLEVDKDNFTVASYRNGKSMRVLVVCAVVASFYFIDAMPFNDCRDHYELCGKWAKHQYCEMTDYKDYMTLVCPYSCGRCDDILADLGASGMSASGSGGQKAIPEVVADFEGFGSRVAKSGKKSEDIDDSSSSQSLSGSGESYREPRFRESNNKETDNQSSGETAQQDEPDDQEKSISGSGIDSAGANFWPVVRIEPGANDRGSDRELHLIRRSETSIPDLSKRAPDDGSSVTISEPTSGEQLAQRSDAPTASGSGEDLTSGEDDAPFDTSSTDSESDSGCSSGYGCYESEGEQGGDGGGINSRSVISRAEERAGASGSASGDFAPNEKAWVQPHFDVTAGPYDDEASGSGSDGSGSDGSGSKGSGSKGSDSEGIARLKIAFPENASGFGKEDAQPETDLHEIEDAIFDSGIPLVVTSDTSSGSGSGSGSGSLMPSPPEIKSFHDSEASSSGSGAAEKVEGMQLFVAPQHHQRISLMEKMMKLGKLQAIKITHHTVGASSRNEVPRVKAADDNSQMLSDLGQGRKVSFVLNQDFHSGYANENSAAYNILANNVKQEVENALGSNAVVSEIAFSEVREPISNSPRFSKVMVSFKLLGDAAKLERKVKKGMINGLVVDKTFFHDAP</sequence>
<dbReference type="AlphaFoldDB" id="A0AAU9XL05"/>
<comment type="similarity">
    <text evidence="1">Belongs to the dynein light chain Tctex-type family.</text>
</comment>
<dbReference type="Proteomes" id="UP001159428">
    <property type="component" value="Unassembled WGS sequence"/>
</dbReference>
<feature type="region of interest" description="Disordered" evidence="4">
    <location>
        <begin position="72"/>
        <end position="130"/>
    </location>
</feature>
<feature type="compositionally biased region" description="Polar residues" evidence="4">
    <location>
        <begin position="443"/>
        <end position="467"/>
    </location>
</feature>
<feature type="compositionally biased region" description="Polar residues" evidence="4">
    <location>
        <begin position="16"/>
        <end position="39"/>
    </location>
</feature>
<feature type="compositionally biased region" description="Basic and acidic residues" evidence="4">
    <location>
        <begin position="415"/>
        <end position="440"/>
    </location>
</feature>
<gene>
    <name evidence="6" type="ORF">PMEA_00025009</name>
</gene>
<dbReference type="PROSITE" id="PS51670">
    <property type="entry name" value="SHKT"/>
    <property type="match status" value="1"/>
</dbReference>
<comment type="caution">
    <text evidence="3">Lacks conserved residue(s) required for the propagation of feature annotation.</text>
</comment>
<dbReference type="Pfam" id="PF03645">
    <property type="entry name" value="Tctex-1"/>
    <property type="match status" value="1"/>
</dbReference>
<evidence type="ECO:0000313" key="6">
    <source>
        <dbReference type="EMBL" id="CAH3150915.1"/>
    </source>
</evidence>
<comment type="caution">
    <text evidence="6">The sequence shown here is derived from an EMBL/GenBank/DDBJ whole genome shotgun (WGS) entry which is preliminary data.</text>
</comment>
<name>A0AAU9XL05_9CNID</name>
<evidence type="ECO:0000256" key="3">
    <source>
        <dbReference type="PROSITE-ProRule" id="PRU01005"/>
    </source>
</evidence>
<evidence type="ECO:0000256" key="1">
    <source>
        <dbReference type="ARBA" id="ARBA00005361"/>
    </source>
</evidence>
<dbReference type="InterPro" id="IPR005334">
    <property type="entry name" value="Tctex-1-like"/>
</dbReference>
<dbReference type="EMBL" id="CALNXJ010000048">
    <property type="protein sequence ID" value="CAH3150915.1"/>
    <property type="molecule type" value="Genomic_DNA"/>
</dbReference>
<feature type="compositionally biased region" description="Gly residues" evidence="4">
    <location>
        <begin position="564"/>
        <end position="580"/>
    </location>
</feature>
<dbReference type="Gene3D" id="3.30.1140.40">
    <property type="entry name" value="Tctex-1"/>
    <property type="match status" value="1"/>
</dbReference>
<feature type="region of interest" description="Disordered" evidence="4">
    <location>
        <begin position="332"/>
        <end position="609"/>
    </location>
</feature>
<feature type="domain" description="ShKT" evidence="5">
    <location>
        <begin position="257"/>
        <end position="293"/>
    </location>
</feature>
<feature type="compositionally biased region" description="Low complexity" evidence="4">
    <location>
        <begin position="389"/>
        <end position="400"/>
    </location>
</feature>
<evidence type="ECO:0000259" key="5">
    <source>
        <dbReference type="PROSITE" id="PS51670"/>
    </source>
</evidence>
<dbReference type="Pfam" id="PF01549">
    <property type="entry name" value="ShK"/>
    <property type="match status" value="1"/>
</dbReference>
<accession>A0AAU9XL05</accession>
<keyword evidence="2" id="KW-0800">Toxin</keyword>
<feature type="compositionally biased region" description="Low complexity" evidence="4">
    <location>
        <begin position="483"/>
        <end position="502"/>
    </location>
</feature>
<organism evidence="6 7">
    <name type="scientific">Pocillopora meandrina</name>
    <dbReference type="NCBI Taxonomy" id="46732"/>
    <lineage>
        <taxon>Eukaryota</taxon>
        <taxon>Metazoa</taxon>
        <taxon>Cnidaria</taxon>
        <taxon>Anthozoa</taxon>
        <taxon>Hexacorallia</taxon>
        <taxon>Scleractinia</taxon>
        <taxon>Astrocoeniina</taxon>
        <taxon>Pocilloporidae</taxon>
        <taxon>Pocillopora</taxon>
    </lineage>
</organism>
<evidence type="ECO:0000256" key="2">
    <source>
        <dbReference type="ARBA" id="ARBA00022656"/>
    </source>
</evidence>
<feature type="region of interest" description="Disordered" evidence="4">
    <location>
        <begin position="628"/>
        <end position="669"/>
    </location>
</feature>
<feature type="region of interest" description="Disordered" evidence="4">
    <location>
        <begin position="1"/>
        <end position="57"/>
    </location>
</feature>
<dbReference type="GO" id="GO:0090729">
    <property type="term" value="F:toxin activity"/>
    <property type="evidence" value="ECO:0007669"/>
    <property type="project" value="UniProtKB-KW"/>
</dbReference>
<dbReference type="InterPro" id="IPR038586">
    <property type="entry name" value="Tctex-1-like_sf"/>
</dbReference>
<feature type="compositionally biased region" description="Polar residues" evidence="4">
    <location>
        <begin position="104"/>
        <end position="125"/>
    </location>
</feature>
<proteinExistence type="inferred from homology"/>
<evidence type="ECO:0000256" key="4">
    <source>
        <dbReference type="SAM" id="MobiDB-lite"/>
    </source>
</evidence>
<dbReference type="InterPro" id="IPR003582">
    <property type="entry name" value="ShKT_dom"/>
</dbReference>
<reference evidence="6 7" key="1">
    <citation type="submission" date="2022-05" db="EMBL/GenBank/DDBJ databases">
        <authorList>
            <consortium name="Genoscope - CEA"/>
            <person name="William W."/>
        </authorList>
    </citation>
    <scope>NUCLEOTIDE SEQUENCE [LARGE SCALE GENOMIC DNA]</scope>
</reference>
<feature type="compositionally biased region" description="Polar residues" evidence="4">
    <location>
        <begin position="83"/>
        <end position="94"/>
    </location>
</feature>
<feature type="compositionally biased region" description="Basic and acidic residues" evidence="4">
    <location>
        <begin position="355"/>
        <end position="370"/>
    </location>
</feature>
<feature type="compositionally biased region" description="Low complexity" evidence="4">
    <location>
        <begin position="343"/>
        <end position="354"/>
    </location>
</feature>
<dbReference type="SMART" id="SM00254">
    <property type="entry name" value="ShKT"/>
    <property type="match status" value="1"/>
</dbReference>
<dbReference type="CDD" id="cd21451">
    <property type="entry name" value="DLC-like_TCTEX1D"/>
    <property type="match status" value="1"/>
</dbReference>